<dbReference type="EMBL" id="LAZR01010823">
    <property type="protein sequence ID" value="KKM64856.1"/>
    <property type="molecule type" value="Genomic_DNA"/>
</dbReference>
<feature type="domain" description="TOTE conflict system primase" evidence="1">
    <location>
        <begin position="6"/>
        <end position="191"/>
    </location>
</feature>
<comment type="caution">
    <text evidence="2">The sequence shown here is derived from an EMBL/GenBank/DDBJ whole genome shotgun (WGS) entry which is preliminary data.</text>
</comment>
<gene>
    <name evidence="2" type="ORF">LCGC14_1497180</name>
</gene>
<dbReference type="Pfam" id="PF22548">
    <property type="entry name" value="AEP-TOTE"/>
    <property type="match status" value="1"/>
</dbReference>
<dbReference type="InterPro" id="IPR054347">
    <property type="entry name" value="TOTE_primase"/>
</dbReference>
<organism evidence="2">
    <name type="scientific">marine sediment metagenome</name>
    <dbReference type="NCBI Taxonomy" id="412755"/>
    <lineage>
        <taxon>unclassified sequences</taxon>
        <taxon>metagenomes</taxon>
        <taxon>ecological metagenomes</taxon>
    </lineage>
</organism>
<accession>A0A0F9JR23</accession>
<dbReference type="AlphaFoldDB" id="A0A0F9JR23"/>
<evidence type="ECO:0000313" key="2">
    <source>
        <dbReference type="EMBL" id="KKM64856.1"/>
    </source>
</evidence>
<sequence length="658" mass="74067">MHHLAKTFYKLFNGRRDTYAVQKKKKDGEIAYFRIAGKELNEEVFSQHLSGEEVVGVYPLLPGGVCLFAAVDVDTPDIQIAKHAQKALPQPNYLERSRSGNHHIWMFFKTEVSAKSLEKLCRETIICIKNEVGCHCNLYPLPTTKGLGVLIALPHQGSIIADGSSSFLDENDVPIEPEQIETFLKNIKYTKLKSSKEVSAKKLYLNEGKNSGDRSRSGYDFSLAQLLLKRCIPTDLAQDVLLNKPEGTIHATDDTYLKRTLTEADRIKPHTVDVRDWSDVTPCNRKEFLETLSSKLIIGDSQRQQLDVFYGTLVANLKTSGRPVWLLLIGPPGCGKTMPMLGIQHSPFVYACSSFRPTALISGWGTKGGQDSSMLPKLQGKILMVKDMSSLMSQHNEVVNEIMGLLRDAYDGSCARTYGTGVERRYECKIGFIGAATPDIDSQWSLNVRLGERFLRYRVKSTLDQVYGKIDLTLDNIKNETEVDNIIEDTSLGYLKYLTREDADLPHLMMRKEIGRLAQLGAILRTSVARHAYSRQILVIPEWEEATRYAKQLAKLALGLAFIRDKSENDEEEMRDLKAVVLSGIDAKIEKLCCALYKKPSSTTHQLGVAMGVPAGMVRMWLEDLNIARIVVCTRQAYEMYWDFVPLIAGMLKHFKLW</sequence>
<dbReference type="SUPFAM" id="SSF52540">
    <property type="entry name" value="P-loop containing nucleoside triphosphate hydrolases"/>
    <property type="match status" value="1"/>
</dbReference>
<dbReference type="InterPro" id="IPR027417">
    <property type="entry name" value="P-loop_NTPase"/>
</dbReference>
<protein>
    <recommendedName>
        <fullName evidence="1">TOTE conflict system primase domain-containing protein</fullName>
    </recommendedName>
</protein>
<evidence type="ECO:0000259" key="1">
    <source>
        <dbReference type="Pfam" id="PF22548"/>
    </source>
</evidence>
<reference evidence="2" key="1">
    <citation type="journal article" date="2015" name="Nature">
        <title>Complex archaea that bridge the gap between prokaryotes and eukaryotes.</title>
        <authorList>
            <person name="Spang A."/>
            <person name="Saw J.H."/>
            <person name="Jorgensen S.L."/>
            <person name="Zaremba-Niedzwiedzka K."/>
            <person name="Martijn J."/>
            <person name="Lind A.E."/>
            <person name="van Eijk R."/>
            <person name="Schleper C."/>
            <person name="Guy L."/>
            <person name="Ettema T.J."/>
        </authorList>
    </citation>
    <scope>NUCLEOTIDE SEQUENCE</scope>
</reference>
<proteinExistence type="predicted"/>
<name>A0A0F9JR23_9ZZZZ</name>